<dbReference type="Proteomes" id="UP000217065">
    <property type="component" value="Unassembled WGS sequence"/>
</dbReference>
<evidence type="ECO:0008006" key="4">
    <source>
        <dbReference type="Google" id="ProtNLM"/>
    </source>
</evidence>
<feature type="non-terminal residue" evidence="2">
    <location>
        <position position="1"/>
    </location>
</feature>
<organism evidence="2 3">
    <name type="scientific">Tetzosporium hominis</name>
    <dbReference type="NCBI Taxonomy" id="2020506"/>
    <lineage>
        <taxon>Bacteria</taxon>
        <taxon>Bacillati</taxon>
        <taxon>Bacillota</taxon>
        <taxon>Bacilli</taxon>
        <taxon>Bacillales</taxon>
        <taxon>Caryophanaceae</taxon>
        <taxon>Tetzosporium</taxon>
    </lineage>
</organism>
<dbReference type="RefSeq" id="WP_165767405.1">
    <property type="nucleotide sequence ID" value="NZ_NOKQ01000064.1"/>
</dbReference>
<keyword evidence="3" id="KW-1185">Reference proteome</keyword>
<dbReference type="AlphaFoldDB" id="A0A264W7P2"/>
<keyword evidence="1" id="KW-0472">Membrane</keyword>
<reference evidence="2 3" key="1">
    <citation type="submission" date="2017-07" db="EMBL/GenBank/DDBJ databases">
        <title>Tetzosporium hominis gen.nov. sp.nov.</title>
        <authorList>
            <person name="Tetz G."/>
            <person name="Tetz V."/>
        </authorList>
    </citation>
    <scope>NUCLEOTIDE SEQUENCE [LARGE SCALE GENOMIC DNA]</scope>
    <source>
        <strain evidence="2 3">VT-49</strain>
    </source>
</reference>
<sequence>GILASTFLLPLWLLFVIHPSLLPDNLSFIGLNKDTHIPIIMQIFLADLGVEFLRMAAIHTPTALSTAMGLIAAVLIGDIA</sequence>
<proteinExistence type="predicted"/>
<protein>
    <recommendedName>
        <fullName evidence="4">Spore germination protein</fullName>
    </recommendedName>
</protein>
<accession>A0A264W7P2</accession>
<dbReference type="GO" id="GO:0009847">
    <property type="term" value="P:spore germination"/>
    <property type="evidence" value="ECO:0007669"/>
    <property type="project" value="InterPro"/>
</dbReference>
<evidence type="ECO:0000313" key="2">
    <source>
        <dbReference type="EMBL" id="OZS79575.1"/>
    </source>
</evidence>
<dbReference type="EMBL" id="NOKQ01000064">
    <property type="protein sequence ID" value="OZS79575.1"/>
    <property type="molecule type" value="Genomic_DNA"/>
</dbReference>
<evidence type="ECO:0000256" key="1">
    <source>
        <dbReference type="ARBA" id="ARBA00023136"/>
    </source>
</evidence>
<gene>
    <name evidence="2" type="ORF">CF394_00200</name>
</gene>
<evidence type="ECO:0000313" key="3">
    <source>
        <dbReference type="Proteomes" id="UP000217065"/>
    </source>
</evidence>
<dbReference type="GO" id="GO:0016020">
    <property type="term" value="C:membrane"/>
    <property type="evidence" value="ECO:0007669"/>
    <property type="project" value="InterPro"/>
</dbReference>
<dbReference type="Pfam" id="PF03323">
    <property type="entry name" value="GerA"/>
    <property type="match status" value="1"/>
</dbReference>
<comment type="caution">
    <text evidence="2">The sequence shown here is derived from an EMBL/GenBank/DDBJ whole genome shotgun (WGS) entry which is preliminary data.</text>
</comment>
<feature type="non-terminal residue" evidence="2">
    <location>
        <position position="80"/>
    </location>
</feature>
<dbReference type="InterPro" id="IPR004995">
    <property type="entry name" value="Spore_Ger"/>
</dbReference>
<name>A0A264W7P2_9BACL</name>